<protein>
    <recommendedName>
        <fullName evidence="1">Reverse transcriptase zinc-binding domain-containing protein</fullName>
    </recommendedName>
</protein>
<dbReference type="Pfam" id="PF13966">
    <property type="entry name" value="zf-RVT"/>
    <property type="match status" value="1"/>
</dbReference>
<proteinExistence type="predicted"/>
<evidence type="ECO:0000313" key="3">
    <source>
        <dbReference type="Proteomes" id="UP000631114"/>
    </source>
</evidence>
<reference evidence="2 3" key="1">
    <citation type="submission" date="2020-10" db="EMBL/GenBank/DDBJ databases">
        <title>The Coptis chinensis genome and diversification of protoberbering-type alkaloids.</title>
        <authorList>
            <person name="Wang B."/>
            <person name="Shu S."/>
            <person name="Song C."/>
            <person name="Liu Y."/>
        </authorList>
    </citation>
    <scope>NUCLEOTIDE SEQUENCE [LARGE SCALE GENOMIC DNA]</scope>
    <source>
        <strain evidence="2">HL-2020</strain>
        <tissue evidence="2">Leaf</tissue>
    </source>
</reference>
<gene>
    <name evidence="2" type="ORF">IFM89_019885</name>
</gene>
<comment type="caution">
    <text evidence="2">The sequence shown here is derived from an EMBL/GenBank/DDBJ whole genome shotgun (WGS) entry which is preliminary data.</text>
</comment>
<dbReference type="OrthoDB" id="1002578at2759"/>
<evidence type="ECO:0000259" key="1">
    <source>
        <dbReference type="Pfam" id="PF13966"/>
    </source>
</evidence>
<name>A0A835HFT5_9MAGN</name>
<accession>A0A835HFT5</accession>
<dbReference type="InterPro" id="IPR026960">
    <property type="entry name" value="RVT-Znf"/>
</dbReference>
<dbReference type="Proteomes" id="UP000631114">
    <property type="component" value="Unassembled WGS sequence"/>
</dbReference>
<keyword evidence="3" id="KW-1185">Reference proteome</keyword>
<sequence length="248" mass="29771">MDKWCGEIPLEVKFQNLFRHASIKNGSVEQHRTQEGNVMEWNFYLRRRNFRESEVNSINELKVLLAHTILDDEDDSWRWNGMSNRTFSVKSYYLDLHGKRRGDAQVPNFPYKIIWKVKLPLRIKFFMWYAVWERILTVDNLRNRGMIIQNRCVLCKASEESIIHLFFLCPFTSMLWMRLLHHRVEIMDAVMDKGNFRNIFINWPLLNSEGFKAITWKLLPYAVCWSVWVTRNKAIFQNKNASMEKVIC</sequence>
<dbReference type="AlphaFoldDB" id="A0A835HFT5"/>
<dbReference type="EMBL" id="JADFTS010000007">
    <property type="protein sequence ID" value="KAF9597567.1"/>
    <property type="molecule type" value="Genomic_DNA"/>
</dbReference>
<dbReference type="PANTHER" id="PTHR36617">
    <property type="entry name" value="PROTEIN, PUTATIVE-RELATED"/>
    <property type="match status" value="1"/>
</dbReference>
<organism evidence="2 3">
    <name type="scientific">Coptis chinensis</name>
    <dbReference type="NCBI Taxonomy" id="261450"/>
    <lineage>
        <taxon>Eukaryota</taxon>
        <taxon>Viridiplantae</taxon>
        <taxon>Streptophyta</taxon>
        <taxon>Embryophyta</taxon>
        <taxon>Tracheophyta</taxon>
        <taxon>Spermatophyta</taxon>
        <taxon>Magnoliopsida</taxon>
        <taxon>Ranunculales</taxon>
        <taxon>Ranunculaceae</taxon>
        <taxon>Coptidoideae</taxon>
        <taxon>Coptis</taxon>
    </lineage>
</organism>
<dbReference type="PANTHER" id="PTHR36617:SF16">
    <property type="entry name" value="OS04G0516500 PROTEIN"/>
    <property type="match status" value="1"/>
</dbReference>
<evidence type="ECO:0000313" key="2">
    <source>
        <dbReference type="EMBL" id="KAF9597567.1"/>
    </source>
</evidence>
<feature type="domain" description="Reverse transcriptase zinc-binding" evidence="1">
    <location>
        <begin position="87"/>
        <end position="176"/>
    </location>
</feature>